<dbReference type="Gene3D" id="3.40.50.1360">
    <property type="match status" value="1"/>
</dbReference>
<dbReference type="Proteomes" id="UP000030437">
    <property type="component" value="Unassembled WGS sequence"/>
</dbReference>
<comment type="caution">
    <text evidence="7">The sequence shown here is derived from an EMBL/GenBank/DDBJ whole genome shotgun (WGS) entry which is preliminary data.</text>
</comment>
<keyword evidence="3" id="KW-0238">DNA-binding</keyword>
<name>A0A0A3IDN5_9BACI</name>
<evidence type="ECO:0000313" key="8">
    <source>
        <dbReference type="Proteomes" id="UP000030437"/>
    </source>
</evidence>
<reference evidence="7 8" key="1">
    <citation type="submission" date="2014-02" db="EMBL/GenBank/DDBJ databases">
        <title>Draft genome sequence of Lysinibacillus odysseyi NBRC 100172.</title>
        <authorList>
            <person name="Zhang F."/>
            <person name="Wang G."/>
            <person name="Zhang L."/>
        </authorList>
    </citation>
    <scope>NUCLEOTIDE SEQUENCE [LARGE SCALE GENOMIC DNA]</scope>
    <source>
        <strain evidence="7 8">NBRC 100172</strain>
    </source>
</reference>
<dbReference type="GO" id="GO:0030246">
    <property type="term" value="F:carbohydrate binding"/>
    <property type="evidence" value="ECO:0007669"/>
    <property type="project" value="InterPro"/>
</dbReference>
<gene>
    <name evidence="7" type="ORF">CD32_18390</name>
</gene>
<dbReference type="InterPro" id="IPR036390">
    <property type="entry name" value="WH_DNA-bd_sf"/>
</dbReference>
<organism evidence="7 8">
    <name type="scientific">Lysinibacillus odysseyi 34hs-1 = NBRC 100172</name>
    <dbReference type="NCBI Taxonomy" id="1220589"/>
    <lineage>
        <taxon>Bacteria</taxon>
        <taxon>Bacillati</taxon>
        <taxon>Bacillota</taxon>
        <taxon>Bacilli</taxon>
        <taxon>Bacillales</taxon>
        <taxon>Bacillaceae</taxon>
        <taxon>Lysinibacillus</taxon>
    </lineage>
</organism>
<keyword evidence="8" id="KW-1185">Reference proteome</keyword>
<comment type="similarity">
    <text evidence="1">Belongs to the SorC transcriptional regulatory family.</text>
</comment>
<evidence type="ECO:0000256" key="1">
    <source>
        <dbReference type="ARBA" id="ARBA00010466"/>
    </source>
</evidence>
<dbReference type="InterPro" id="IPR007324">
    <property type="entry name" value="Sugar-bd_dom_put"/>
</dbReference>
<dbReference type="InterPro" id="IPR048715">
    <property type="entry name" value="CggR_N"/>
</dbReference>
<keyword evidence="4" id="KW-0804">Transcription</keyword>
<sequence length="339" mass="37431">MDDFSCYKVGRQLMPEIDTLLKKRFRILQAIQVAGPLGRRTLADFLQATEREVRNETTLLHEQQLIEIGQKGMICTQLGYEVLEQLKPLYYELSGLSQKEQQLAEKFGIKKVIIIPGSFRNEASRILLGKEASKLLTSLVEEGSKIAVTGGSSVAAITPYLQPVDSLPTVKFIAARGGLGEEMSLQANILVSQFAQACQASYKTLFMPEFLSEQAYVAMKAEPSVQEIIRLYEQVDIVLHGIGTAEEMAKKRGSSDADKALLKEKGAVGEAFGYYFDADGQIVHQIRTICIQPEHVKQSRYVLAIAGGEEKVKAIGAYFKNAAKQTIFITDEEAANGML</sequence>
<feature type="domain" description="CggR N-terminal DNA binding" evidence="6">
    <location>
        <begin position="21"/>
        <end position="88"/>
    </location>
</feature>
<evidence type="ECO:0000256" key="3">
    <source>
        <dbReference type="ARBA" id="ARBA00023125"/>
    </source>
</evidence>
<dbReference type="Pfam" id="PF04198">
    <property type="entry name" value="Sugar-bind"/>
    <property type="match status" value="1"/>
</dbReference>
<dbReference type="OrthoDB" id="9793820at2"/>
<dbReference type="eggNOG" id="COG2390">
    <property type="taxonomic scope" value="Bacteria"/>
</dbReference>
<dbReference type="InterPro" id="IPR037171">
    <property type="entry name" value="NagB/RpiA_transferase-like"/>
</dbReference>
<protein>
    <submittedName>
        <fullName evidence="7">Central glycolytic genes regulator</fullName>
    </submittedName>
</protein>
<dbReference type="Pfam" id="PF21715">
    <property type="entry name" value="CggR_N"/>
    <property type="match status" value="1"/>
</dbReference>
<evidence type="ECO:0000256" key="4">
    <source>
        <dbReference type="ARBA" id="ARBA00023163"/>
    </source>
</evidence>
<dbReference type="STRING" id="1220589.CD32_18390"/>
<feature type="domain" description="Sugar-binding" evidence="5">
    <location>
        <begin position="93"/>
        <end position="339"/>
    </location>
</feature>
<evidence type="ECO:0000259" key="6">
    <source>
        <dbReference type="Pfam" id="PF21715"/>
    </source>
</evidence>
<proteinExistence type="inferred from homology"/>
<dbReference type="EMBL" id="JPVP01000059">
    <property type="protein sequence ID" value="KGR82809.1"/>
    <property type="molecule type" value="Genomic_DNA"/>
</dbReference>
<accession>A0A0A3IDN5</accession>
<dbReference type="RefSeq" id="WP_036157321.1">
    <property type="nucleotide sequence ID" value="NZ_AVCX01000002.1"/>
</dbReference>
<evidence type="ECO:0000313" key="7">
    <source>
        <dbReference type="EMBL" id="KGR82809.1"/>
    </source>
</evidence>
<dbReference type="AlphaFoldDB" id="A0A0A3IDN5"/>
<keyword evidence="2" id="KW-0805">Transcription regulation</keyword>
<evidence type="ECO:0000256" key="2">
    <source>
        <dbReference type="ARBA" id="ARBA00023015"/>
    </source>
</evidence>
<evidence type="ECO:0000259" key="5">
    <source>
        <dbReference type="Pfam" id="PF04198"/>
    </source>
</evidence>
<dbReference type="SUPFAM" id="SSF100950">
    <property type="entry name" value="NagB/RpiA/CoA transferase-like"/>
    <property type="match status" value="1"/>
</dbReference>
<dbReference type="InterPro" id="IPR051054">
    <property type="entry name" value="SorC_transcr_regulators"/>
</dbReference>
<dbReference type="InterPro" id="IPR036388">
    <property type="entry name" value="WH-like_DNA-bd_sf"/>
</dbReference>
<dbReference type="GO" id="GO:0003677">
    <property type="term" value="F:DNA binding"/>
    <property type="evidence" value="ECO:0007669"/>
    <property type="project" value="UniProtKB-KW"/>
</dbReference>
<dbReference type="SUPFAM" id="SSF46785">
    <property type="entry name" value="Winged helix' DNA-binding domain"/>
    <property type="match status" value="1"/>
</dbReference>
<dbReference type="PANTHER" id="PTHR34294">
    <property type="entry name" value="TRANSCRIPTIONAL REGULATOR-RELATED"/>
    <property type="match status" value="1"/>
</dbReference>
<dbReference type="Gene3D" id="1.10.10.10">
    <property type="entry name" value="Winged helix-like DNA-binding domain superfamily/Winged helix DNA-binding domain"/>
    <property type="match status" value="1"/>
</dbReference>
<dbReference type="PANTHER" id="PTHR34294:SF5">
    <property type="entry name" value="CENTRAL GLYCOLYTIC GENES REGULATOR"/>
    <property type="match status" value="1"/>
</dbReference>